<keyword evidence="2" id="KW-0812">Transmembrane</keyword>
<gene>
    <name evidence="3" type="ORF">KW868_09880</name>
</gene>
<proteinExistence type="predicted"/>
<protein>
    <submittedName>
        <fullName evidence="3">Uncharacterized protein</fullName>
    </submittedName>
</protein>
<dbReference type="Proteomes" id="UP000887320">
    <property type="component" value="Unassembled WGS sequence"/>
</dbReference>
<feature type="coiled-coil region" evidence="1">
    <location>
        <begin position="73"/>
        <end position="107"/>
    </location>
</feature>
<comment type="caution">
    <text evidence="3">The sequence shown here is derived from an EMBL/GenBank/DDBJ whole genome shotgun (WGS) entry which is preliminary data.</text>
</comment>
<reference evidence="3" key="1">
    <citation type="submission" date="2021-07" db="EMBL/GenBank/DDBJ databases">
        <authorList>
            <person name="Fernandez M."/>
            <person name="Pereira P."/>
            <person name="Torres Tejerizo G.A."/>
            <person name="Gonzalez P."/>
            <person name="Agostini E."/>
        </authorList>
    </citation>
    <scope>NUCLEOTIDE SEQUENCE</scope>
    <source>
        <strain evidence="3">SFC 500-1A</strain>
    </source>
</reference>
<organism evidence="3 4">
    <name type="scientific">Acinetobacter guillouiae</name>
    <name type="common">Acinetobacter genomosp. 11</name>
    <dbReference type="NCBI Taxonomy" id="106649"/>
    <lineage>
        <taxon>Bacteria</taxon>
        <taxon>Pseudomonadati</taxon>
        <taxon>Pseudomonadota</taxon>
        <taxon>Gammaproteobacteria</taxon>
        <taxon>Moraxellales</taxon>
        <taxon>Moraxellaceae</taxon>
        <taxon>Acinetobacter</taxon>
    </lineage>
</organism>
<sequence>MQEIKKNFGLIVICITTIIYLIFITYLIFESKEFSKLSLNEIGDFLAGGFAPLAFLWLVYGYLQQGEELKQNTKALNMQAEELRISNETLQQQVKEMSKSVKTQQDMFALAEKQFESVLREKEYQVSPRLSLSGYKLSKNIINSNITNVFTADLKNLNIPIKIITITSSVWNMVINTTYENRHILKISEMNPSQNIQIRFYTLPNQNNHIFDNDVIKIEFSDLENNKYSYSYILEEQDVFVIFKRIEEN</sequence>
<keyword evidence="1" id="KW-0175">Coiled coil</keyword>
<feature type="transmembrane region" description="Helical" evidence="2">
    <location>
        <begin position="7"/>
        <end position="29"/>
    </location>
</feature>
<feature type="transmembrane region" description="Helical" evidence="2">
    <location>
        <begin position="45"/>
        <end position="63"/>
    </location>
</feature>
<evidence type="ECO:0000313" key="4">
    <source>
        <dbReference type="Proteomes" id="UP000887320"/>
    </source>
</evidence>
<dbReference type="RefSeq" id="WP_234623309.1">
    <property type="nucleotide sequence ID" value="NZ_JAHWXT010000003.1"/>
</dbReference>
<evidence type="ECO:0000256" key="2">
    <source>
        <dbReference type="SAM" id="Phobius"/>
    </source>
</evidence>
<accession>A0A8X8GDD1</accession>
<keyword evidence="2" id="KW-1133">Transmembrane helix</keyword>
<dbReference type="AlphaFoldDB" id="A0A8X8GDD1"/>
<dbReference type="EMBL" id="JAHWXT010000003">
    <property type="protein sequence ID" value="MCF0264773.1"/>
    <property type="molecule type" value="Genomic_DNA"/>
</dbReference>
<name>A0A8X8GDD1_ACIGI</name>
<evidence type="ECO:0000313" key="3">
    <source>
        <dbReference type="EMBL" id="MCF0264773.1"/>
    </source>
</evidence>
<evidence type="ECO:0000256" key="1">
    <source>
        <dbReference type="SAM" id="Coils"/>
    </source>
</evidence>
<keyword evidence="2" id="KW-0472">Membrane</keyword>